<dbReference type="EMBL" id="OP072690">
    <property type="protein sequence ID" value="UVX67651.1"/>
    <property type="molecule type" value="Genomic_DNA"/>
</dbReference>
<accession>A0ABY5TWB5</accession>
<proteinExistence type="predicted"/>
<dbReference type="Proteomes" id="UP001158744">
    <property type="component" value="Segment"/>
</dbReference>
<organism evidence="1 2">
    <name type="scientific">Bacteriophage sp</name>
    <dbReference type="NCBI Taxonomy" id="38018"/>
    <lineage>
        <taxon>Viruses</taxon>
    </lineage>
</organism>
<protein>
    <submittedName>
        <fullName evidence="1">Uncharacterized protein</fullName>
    </submittedName>
</protein>
<evidence type="ECO:0000313" key="2">
    <source>
        <dbReference type="Proteomes" id="UP001158744"/>
    </source>
</evidence>
<evidence type="ECO:0000313" key="1">
    <source>
        <dbReference type="EMBL" id="UVX67651.1"/>
    </source>
</evidence>
<keyword evidence="2" id="KW-1185">Reference proteome</keyword>
<name>A0ABY5TWB5_9VIRU</name>
<sequence>MTVKVADSTGDYKIVIAAYDPSLSHGETPGAWLQSWPASTPDSEINGLVVARVKAGVVSDVAPMLMSDGTIRAINFDSLNQLSAWDDAEGIDRSTKCRYRCIGGVWRALSDIRLDPGQRAKDWTVWYKCSMSGNVVSLMVKATSMVEWKAKAWEKSQILTFPDYVKPNVTDLNVPAAGVENSGFQLDKTGLYVRPFRDITYAKGLWTSATLSWSV</sequence>
<reference evidence="1 2" key="1">
    <citation type="submission" date="2022-07" db="EMBL/GenBank/DDBJ databases">
        <authorList>
            <person name="Nishijima S."/>
        </authorList>
    </citation>
    <scope>NUCLEOTIDE SEQUENCE [LARGE SCALE GENOMIC DNA]</scope>
    <source>
        <strain evidence="1">3589_105981</strain>
    </source>
</reference>